<dbReference type="AlphaFoldDB" id="A0A3M7SL85"/>
<organism evidence="1 2">
    <name type="scientific">Brachionus plicatilis</name>
    <name type="common">Marine rotifer</name>
    <name type="synonym">Brachionus muelleri</name>
    <dbReference type="NCBI Taxonomy" id="10195"/>
    <lineage>
        <taxon>Eukaryota</taxon>
        <taxon>Metazoa</taxon>
        <taxon>Spiralia</taxon>
        <taxon>Gnathifera</taxon>
        <taxon>Rotifera</taxon>
        <taxon>Eurotatoria</taxon>
        <taxon>Monogononta</taxon>
        <taxon>Pseudotrocha</taxon>
        <taxon>Ploima</taxon>
        <taxon>Brachionidae</taxon>
        <taxon>Brachionus</taxon>
    </lineage>
</organism>
<keyword evidence="2" id="KW-1185">Reference proteome</keyword>
<proteinExistence type="predicted"/>
<protein>
    <submittedName>
        <fullName evidence="1">Uncharacterized protein</fullName>
    </submittedName>
</protein>
<accession>A0A3M7SL85</accession>
<gene>
    <name evidence="1" type="ORF">BpHYR1_024182</name>
</gene>
<evidence type="ECO:0000313" key="2">
    <source>
        <dbReference type="Proteomes" id="UP000276133"/>
    </source>
</evidence>
<evidence type="ECO:0000313" key="1">
    <source>
        <dbReference type="EMBL" id="RNA36455.1"/>
    </source>
</evidence>
<dbReference type="Proteomes" id="UP000276133">
    <property type="component" value="Unassembled WGS sequence"/>
</dbReference>
<dbReference type="EMBL" id="REGN01001181">
    <property type="protein sequence ID" value="RNA36455.1"/>
    <property type="molecule type" value="Genomic_DNA"/>
</dbReference>
<name>A0A3M7SL85_BRAPC</name>
<comment type="caution">
    <text evidence="1">The sequence shown here is derived from an EMBL/GenBank/DDBJ whole genome shotgun (WGS) entry which is preliminary data.</text>
</comment>
<sequence length="94" mass="11091">MEAKKKNFLLQELFENKKLKTLVSFEYRSILARGLNLELFFHKIMSGSIDTYDSQLMFVSLNLSRKYLEAPTSSFGREHFDLNSEIFCHSIYKI</sequence>
<reference evidence="1 2" key="1">
    <citation type="journal article" date="2018" name="Sci. Rep.">
        <title>Genomic signatures of local adaptation to the degree of environmental predictability in rotifers.</title>
        <authorList>
            <person name="Franch-Gras L."/>
            <person name="Hahn C."/>
            <person name="Garcia-Roger E.M."/>
            <person name="Carmona M.J."/>
            <person name="Serra M."/>
            <person name="Gomez A."/>
        </authorList>
    </citation>
    <scope>NUCLEOTIDE SEQUENCE [LARGE SCALE GENOMIC DNA]</scope>
    <source>
        <strain evidence="1">HYR1</strain>
    </source>
</reference>